<evidence type="ECO:0000313" key="2">
    <source>
        <dbReference type="Proteomes" id="UP000694422"/>
    </source>
</evidence>
<dbReference type="Ensembl" id="ENSSDAT00000028894.1">
    <property type="protein sequence ID" value="ENSSDAP00000025266.1"/>
    <property type="gene ID" value="ENSSDAG00000022971.1"/>
</dbReference>
<evidence type="ECO:0000313" key="1">
    <source>
        <dbReference type="Ensembl" id="ENSSDAP00000025266.1"/>
    </source>
</evidence>
<accession>A0A8C9QR73</accession>
<dbReference type="AlphaFoldDB" id="A0A8C9QR73"/>
<proteinExistence type="predicted"/>
<keyword evidence="2" id="KW-1185">Reference proteome</keyword>
<reference evidence="1" key="1">
    <citation type="submission" date="2025-08" db="UniProtKB">
        <authorList>
            <consortium name="Ensembl"/>
        </authorList>
    </citation>
    <scope>IDENTIFICATION</scope>
</reference>
<sequence length="105" mass="11593">ICSFKNPEKVTPFLSEAGFSGSIESSVLLFFFRACNTFMNDPSAFPTDASKPTSRNASQLTAPVKQALENTVFPSHPRPSWGQEFQGQLETIKALTEYRGTFGPR</sequence>
<reference evidence="1" key="2">
    <citation type="submission" date="2025-09" db="UniProtKB">
        <authorList>
            <consortium name="Ensembl"/>
        </authorList>
    </citation>
    <scope>IDENTIFICATION</scope>
</reference>
<organism evidence="1 2">
    <name type="scientific">Spermophilus dauricus</name>
    <name type="common">Daurian ground squirrel</name>
    <dbReference type="NCBI Taxonomy" id="99837"/>
    <lineage>
        <taxon>Eukaryota</taxon>
        <taxon>Metazoa</taxon>
        <taxon>Chordata</taxon>
        <taxon>Craniata</taxon>
        <taxon>Vertebrata</taxon>
        <taxon>Euteleostomi</taxon>
        <taxon>Mammalia</taxon>
        <taxon>Eutheria</taxon>
        <taxon>Euarchontoglires</taxon>
        <taxon>Glires</taxon>
        <taxon>Rodentia</taxon>
        <taxon>Sciuromorpha</taxon>
        <taxon>Sciuridae</taxon>
        <taxon>Xerinae</taxon>
        <taxon>Marmotini</taxon>
        <taxon>Spermophilus</taxon>
    </lineage>
</organism>
<name>A0A8C9QR73_SPEDA</name>
<protein>
    <submittedName>
        <fullName evidence="1">Uncharacterized protein</fullName>
    </submittedName>
</protein>
<dbReference type="Proteomes" id="UP000694422">
    <property type="component" value="Unplaced"/>
</dbReference>